<dbReference type="AlphaFoldDB" id="A0A4Y7PT33"/>
<protein>
    <submittedName>
        <fullName evidence="2">Uncharacterized protein</fullName>
    </submittedName>
</protein>
<feature type="transmembrane region" description="Helical" evidence="1">
    <location>
        <begin position="269"/>
        <end position="292"/>
    </location>
</feature>
<feature type="transmembrane region" description="Helical" evidence="1">
    <location>
        <begin position="125"/>
        <end position="145"/>
    </location>
</feature>
<sequence length="454" mass="50269">MSGLDTTTFPDRPSCFGQPGATNMSCTVPSPTMIAFLNITNAKTFTQFYCLNPPADSCAYGYCPNPDIASPAVRVATYIQAVAFSILILYSPDDIVETLYAQLLATYSLIISAIIAIASVQLTRLHAVFALGAAGSPLSLYLILYAVRSSIGSANRLEVAFGTGKILNRILVLVMLPLWAAVLIFIALPSQSWRFQQVACDAILQNRPISRFYYGPFTLLMGRGVGQIILIVSPLFALAIAWFIAIYLQRGQIWKRSNKKFPYPRVWRCVVDQYPFIQFCTVILFPSVYWIVTLEADSRFSREYFTPTYGQLLAIFAAVPALVQTALLAPRFVKWLNDLTWVRLITMRRPVTRMPRHMSMSSVDSMHTLFESMPLRHEKYASEPVSLSSAAGGTYTSPPPVTVPISRESVLPASLTPAVTPGVPPADSHYSPKLYSVQGQHSDEELGHVYVPKQ</sequence>
<feature type="transmembrane region" description="Helical" evidence="1">
    <location>
        <begin position="99"/>
        <end position="119"/>
    </location>
</feature>
<dbReference type="Proteomes" id="UP000294933">
    <property type="component" value="Unassembled WGS sequence"/>
</dbReference>
<feature type="transmembrane region" description="Helical" evidence="1">
    <location>
        <begin position="166"/>
        <end position="188"/>
    </location>
</feature>
<gene>
    <name evidence="2" type="ORF">BD410DRAFT_793714</name>
</gene>
<dbReference type="EMBL" id="ML170213">
    <property type="protein sequence ID" value="TDL18022.1"/>
    <property type="molecule type" value="Genomic_DNA"/>
</dbReference>
<dbReference type="VEuPathDB" id="FungiDB:BD410DRAFT_793714"/>
<name>A0A4Y7PT33_9AGAM</name>
<accession>A0A4Y7PT33</accession>
<evidence type="ECO:0000313" key="3">
    <source>
        <dbReference type="Proteomes" id="UP000294933"/>
    </source>
</evidence>
<keyword evidence="1" id="KW-0812">Transmembrane</keyword>
<evidence type="ECO:0000313" key="2">
    <source>
        <dbReference type="EMBL" id="TDL18022.1"/>
    </source>
</evidence>
<evidence type="ECO:0000256" key="1">
    <source>
        <dbReference type="SAM" id="Phobius"/>
    </source>
</evidence>
<keyword evidence="1" id="KW-0472">Membrane</keyword>
<organism evidence="2 3">
    <name type="scientific">Rickenella mellea</name>
    <dbReference type="NCBI Taxonomy" id="50990"/>
    <lineage>
        <taxon>Eukaryota</taxon>
        <taxon>Fungi</taxon>
        <taxon>Dikarya</taxon>
        <taxon>Basidiomycota</taxon>
        <taxon>Agaricomycotina</taxon>
        <taxon>Agaricomycetes</taxon>
        <taxon>Hymenochaetales</taxon>
        <taxon>Rickenellaceae</taxon>
        <taxon>Rickenella</taxon>
    </lineage>
</organism>
<reference evidence="2 3" key="1">
    <citation type="submission" date="2018-06" db="EMBL/GenBank/DDBJ databases">
        <title>A transcriptomic atlas of mushroom development highlights an independent origin of complex multicellularity.</title>
        <authorList>
            <consortium name="DOE Joint Genome Institute"/>
            <person name="Krizsan K."/>
            <person name="Almasi E."/>
            <person name="Merenyi Z."/>
            <person name="Sahu N."/>
            <person name="Viragh M."/>
            <person name="Koszo T."/>
            <person name="Mondo S."/>
            <person name="Kiss B."/>
            <person name="Balint B."/>
            <person name="Kues U."/>
            <person name="Barry K."/>
            <person name="Hegedus J.C."/>
            <person name="Henrissat B."/>
            <person name="Johnson J."/>
            <person name="Lipzen A."/>
            <person name="Ohm R."/>
            <person name="Nagy I."/>
            <person name="Pangilinan J."/>
            <person name="Yan J."/>
            <person name="Xiong Y."/>
            <person name="Grigoriev I.V."/>
            <person name="Hibbett D.S."/>
            <person name="Nagy L.G."/>
        </authorList>
    </citation>
    <scope>NUCLEOTIDE SEQUENCE [LARGE SCALE GENOMIC DNA]</scope>
    <source>
        <strain evidence="2 3">SZMC22713</strain>
    </source>
</reference>
<keyword evidence="3" id="KW-1185">Reference proteome</keyword>
<dbReference type="OrthoDB" id="3234297at2759"/>
<keyword evidence="1" id="KW-1133">Transmembrane helix</keyword>
<feature type="transmembrane region" description="Helical" evidence="1">
    <location>
        <begin position="225"/>
        <end position="248"/>
    </location>
</feature>
<feature type="transmembrane region" description="Helical" evidence="1">
    <location>
        <begin position="75"/>
        <end position="92"/>
    </location>
</feature>
<proteinExistence type="predicted"/>
<feature type="transmembrane region" description="Helical" evidence="1">
    <location>
        <begin position="312"/>
        <end position="333"/>
    </location>
</feature>